<accession>W8RX15</accession>
<organism evidence="2 3">
    <name type="scientific">Roseicyclus elongatus DSM 19469</name>
    <dbReference type="NCBI Taxonomy" id="1294273"/>
    <lineage>
        <taxon>Bacteria</taxon>
        <taxon>Pseudomonadati</taxon>
        <taxon>Pseudomonadota</taxon>
        <taxon>Alphaproteobacteria</taxon>
        <taxon>Rhodobacterales</taxon>
        <taxon>Roseobacteraceae</taxon>
        <taxon>Roseicyclus</taxon>
    </lineage>
</organism>
<protein>
    <submittedName>
        <fullName evidence="2">Uncharacterized protein</fullName>
    </submittedName>
</protein>
<dbReference type="KEGG" id="red:roselon_03499"/>
<sequence length="39" mass="4296">MGPCLEQLQGKSSPVKPVRQRQSRKATADYGDIDVHVSL</sequence>
<name>W8RX15_9RHOB</name>
<feature type="region of interest" description="Disordered" evidence="1">
    <location>
        <begin position="1"/>
        <end position="39"/>
    </location>
</feature>
<dbReference type="AlphaFoldDB" id="W8RX15"/>
<gene>
    <name evidence="2" type="ORF">roselon_03499</name>
</gene>
<evidence type="ECO:0000313" key="3">
    <source>
        <dbReference type="Proteomes" id="UP000019593"/>
    </source>
</evidence>
<dbReference type="EMBL" id="CP004372">
    <property type="protein sequence ID" value="AHM05754.1"/>
    <property type="molecule type" value="Genomic_DNA"/>
</dbReference>
<dbReference type="HOGENOM" id="CLU_3316285_0_0_5"/>
<keyword evidence="3" id="KW-1185">Reference proteome</keyword>
<proteinExistence type="predicted"/>
<evidence type="ECO:0000256" key="1">
    <source>
        <dbReference type="SAM" id="MobiDB-lite"/>
    </source>
</evidence>
<reference evidence="2 3" key="1">
    <citation type="submission" date="2013-03" db="EMBL/GenBank/DDBJ databases">
        <authorList>
            <person name="Fiebig A."/>
            <person name="Goeker M."/>
            <person name="Klenk H.-P.P."/>
        </authorList>
    </citation>
    <scope>NUCLEOTIDE SEQUENCE [LARGE SCALE GENOMIC DNA]</scope>
    <source>
        <strain evidence="3">DSM 19469</strain>
    </source>
</reference>
<evidence type="ECO:0000313" key="2">
    <source>
        <dbReference type="EMBL" id="AHM05754.1"/>
    </source>
</evidence>
<dbReference type="Proteomes" id="UP000019593">
    <property type="component" value="Chromosome"/>
</dbReference>